<keyword evidence="5 14" id="KW-0812">Transmembrane</keyword>
<evidence type="ECO:0000256" key="2">
    <source>
        <dbReference type="ARBA" id="ARBA00009634"/>
    </source>
</evidence>
<keyword evidence="6" id="KW-0732">Signal</keyword>
<dbReference type="SMART" id="SM00255">
    <property type="entry name" value="TIR"/>
    <property type="match status" value="1"/>
</dbReference>
<evidence type="ECO:0000256" key="5">
    <source>
        <dbReference type="ARBA" id="ARBA00022692"/>
    </source>
</evidence>
<dbReference type="EMBL" id="VSWD01000010">
    <property type="protein sequence ID" value="KAK3090059.1"/>
    <property type="molecule type" value="Genomic_DNA"/>
</dbReference>
<dbReference type="PRINTS" id="PR01537">
    <property type="entry name" value="INTRLKN1R1F"/>
</dbReference>
<keyword evidence="11 14" id="KW-0472">Membrane</keyword>
<dbReference type="InterPro" id="IPR032675">
    <property type="entry name" value="LRR_dom_sf"/>
</dbReference>
<keyword evidence="12" id="KW-0675">Receptor</keyword>
<evidence type="ECO:0000259" key="15">
    <source>
        <dbReference type="PROSITE" id="PS50104"/>
    </source>
</evidence>
<dbReference type="InterPro" id="IPR000157">
    <property type="entry name" value="TIR_dom"/>
</dbReference>
<dbReference type="InterPro" id="IPR026906">
    <property type="entry name" value="LRR_5"/>
</dbReference>
<feature type="domain" description="TIR" evidence="15">
    <location>
        <begin position="540"/>
        <end position="679"/>
    </location>
</feature>
<dbReference type="Pfam" id="PF13306">
    <property type="entry name" value="LRR_5"/>
    <property type="match status" value="1"/>
</dbReference>
<dbReference type="FunFam" id="3.40.50.10140:FF:000001">
    <property type="entry name" value="Toll-like receptor 2"/>
    <property type="match status" value="1"/>
</dbReference>
<evidence type="ECO:0000256" key="10">
    <source>
        <dbReference type="ARBA" id="ARBA00023027"/>
    </source>
</evidence>
<sequence>MPLSVVRDSKMSTKCPTVCVCSSSKVSCRGRGLTSIPPLPQNTKDLDFSDNILNNLSIFTFQNIKELQIENLSLSNCNITDINDDAFKPLSFLRNLDLSRNLLNFRSTVLTVGLRGLNRETIKSLNLSSQEVVNPYLQNDTFDGLSGSGLETILLMDGYLRYIEGYTFSKLQNLTTLNVSDNHIRDVSLKGLSALITLDLSENELYILPSFCNKTKVKYLPRLEFLFLGNNHISELGIPAKYEQCLPRLKELYLEFNPIGYIRTHQFLPLQSLEVVILDYMLVTRILIEKQAFSSPSLKRIRLGAFKHEVTNDQLDIFENCTSLTKLEMTFIKLNQLSDEDLRKLFRPVLNLELLAVRFAYLTYIPSIISEMKNLQLLSFYNNYIGHWNTDTFQQFRNLTYINLSENRITVVNETSFDQEFLNRADKILLRNNPFSCTCDNYWFVNWANKNKQKLEFPDRYECYSPPTLNDRPMSEYNPNFLECRGLKPDEIAGVVAAVALLVFLTVFILYRKYKWHLRYYIYLLRSKKEKYNIIPNDEFKYDAFVAYTSDDRSWVISNLMAVLEGQHNFSLCLHERDFLPGLTILDQISETIKHSRKVILVLSNNFAKSQWCQYEILLAQHRFLEEGGNSLILILLSDIKQKYMTNCLGMLMRTITYISWTNNSEGKKLFWNKVVASMKSSHRNT</sequence>
<evidence type="ECO:0000256" key="9">
    <source>
        <dbReference type="ARBA" id="ARBA00022989"/>
    </source>
</evidence>
<dbReference type="SMART" id="SM00369">
    <property type="entry name" value="LRR_TYP"/>
    <property type="match status" value="8"/>
</dbReference>
<reference evidence="16" key="1">
    <citation type="submission" date="2019-08" db="EMBL/GenBank/DDBJ databases">
        <title>The improved chromosome-level genome for the pearl oyster Pinctada fucata martensii using PacBio sequencing and Hi-C.</title>
        <authorList>
            <person name="Zheng Z."/>
        </authorList>
    </citation>
    <scope>NUCLEOTIDE SEQUENCE</scope>
    <source>
        <strain evidence="16">ZZ-2019</strain>
        <tissue evidence="16">Adductor muscle</tissue>
    </source>
</reference>
<accession>A0AA88XQW1</accession>
<evidence type="ECO:0000256" key="7">
    <source>
        <dbReference type="ARBA" id="ARBA00022737"/>
    </source>
</evidence>
<dbReference type="InterPro" id="IPR025875">
    <property type="entry name" value="Leu-rich_rpt_4"/>
</dbReference>
<keyword evidence="13" id="KW-0325">Glycoprotein</keyword>
<dbReference type="InterPro" id="IPR003591">
    <property type="entry name" value="Leu-rich_rpt_typical-subtyp"/>
</dbReference>
<dbReference type="InterPro" id="IPR035897">
    <property type="entry name" value="Toll_tir_struct_dom_sf"/>
</dbReference>
<keyword evidence="8" id="KW-0391">Immunity</keyword>
<keyword evidence="9 14" id="KW-1133">Transmembrane helix</keyword>
<dbReference type="Proteomes" id="UP001186944">
    <property type="component" value="Unassembled WGS sequence"/>
</dbReference>
<keyword evidence="17" id="KW-1185">Reference proteome</keyword>
<evidence type="ECO:0000256" key="8">
    <source>
        <dbReference type="ARBA" id="ARBA00022859"/>
    </source>
</evidence>
<evidence type="ECO:0000256" key="6">
    <source>
        <dbReference type="ARBA" id="ARBA00022729"/>
    </source>
</evidence>
<keyword evidence="3" id="KW-0399">Innate immunity</keyword>
<evidence type="ECO:0000256" key="14">
    <source>
        <dbReference type="SAM" id="Phobius"/>
    </source>
</evidence>
<dbReference type="AlphaFoldDB" id="A0AA88XQW1"/>
<dbReference type="PROSITE" id="PS51450">
    <property type="entry name" value="LRR"/>
    <property type="match status" value="1"/>
</dbReference>
<organism evidence="16 17">
    <name type="scientific">Pinctada imbricata</name>
    <name type="common">Atlantic pearl-oyster</name>
    <name type="synonym">Pinctada martensii</name>
    <dbReference type="NCBI Taxonomy" id="66713"/>
    <lineage>
        <taxon>Eukaryota</taxon>
        <taxon>Metazoa</taxon>
        <taxon>Spiralia</taxon>
        <taxon>Lophotrochozoa</taxon>
        <taxon>Mollusca</taxon>
        <taxon>Bivalvia</taxon>
        <taxon>Autobranchia</taxon>
        <taxon>Pteriomorphia</taxon>
        <taxon>Pterioida</taxon>
        <taxon>Pterioidea</taxon>
        <taxon>Pteriidae</taxon>
        <taxon>Pinctada</taxon>
    </lineage>
</organism>
<dbReference type="SMART" id="SM00082">
    <property type="entry name" value="LRRCT"/>
    <property type="match status" value="1"/>
</dbReference>
<dbReference type="PROSITE" id="PS50104">
    <property type="entry name" value="TIR"/>
    <property type="match status" value="1"/>
</dbReference>
<dbReference type="Gene3D" id="3.80.10.10">
    <property type="entry name" value="Ribonuclease Inhibitor"/>
    <property type="match status" value="3"/>
</dbReference>
<dbReference type="Pfam" id="PF01582">
    <property type="entry name" value="TIR"/>
    <property type="match status" value="1"/>
</dbReference>
<dbReference type="SUPFAM" id="SSF52200">
    <property type="entry name" value="Toll/Interleukin receptor TIR domain"/>
    <property type="match status" value="1"/>
</dbReference>
<keyword evidence="7" id="KW-0677">Repeat</keyword>
<evidence type="ECO:0000256" key="1">
    <source>
        <dbReference type="ARBA" id="ARBA00004479"/>
    </source>
</evidence>
<dbReference type="GO" id="GO:0005886">
    <property type="term" value="C:plasma membrane"/>
    <property type="evidence" value="ECO:0007669"/>
    <property type="project" value="TreeGrafter"/>
</dbReference>
<evidence type="ECO:0000256" key="11">
    <source>
        <dbReference type="ARBA" id="ARBA00023136"/>
    </source>
</evidence>
<keyword evidence="4" id="KW-0433">Leucine-rich repeat</keyword>
<comment type="similarity">
    <text evidence="2">Belongs to the Toll-like receptor family.</text>
</comment>
<comment type="caution">
    <text evidence="16">The sequence shown here is derived from an EMBL/GenBank/DDBJ whole genome shotgun (WGS) entry which is preliminary data.</text>
</comment>
<dbReference type="GO" id="GO:0045087">
    <property type="term" value="P:innate immune response"/>
    <property type="evidence" value="ECO:0007669"/>
    <property type="project" value="UniProtKB-KW"/>
</dbReference>
<dbReference type="InterPro" id="IPR000483">
    <property type="entry name" value="Cys-rich_flank_reg_C"/>
</dbReference>
<evidence type="ECO:0000256" key="12">
    <source>
        <dbReference type="ARBA" id="ARBA00023170"/>
    </source>
</evidence>
<dbReference type="Pfam" id="PF12799">
    <property type="entry name" value="LRR_4"/>
    <property type="match status" value="1"/>
</dbReference>
<feature type="transmembrane region" description="Helical" evidence="14">
    <location>
        <begin position="492"/>
        <end position="511"/>
    </location>
</feature>
<dbReference type="InterPro" id="IPR001611">
    <property type="entry name" value="Leu-rich_rpt"/>
</dbReference>
<dbReference type="SMART" id="SM00013">
    <property type="entry name" value="LRRNT"/>
    <property type="match status" value="1"/>
</dbReference>
<dbReference type="PANTHER" id="PTHR24365">
    <property type="entry name" value="TOLL-LIKE RECEPTOR"/>
    <property type="match status" value="1"/>
</dbReference>
<gene>
    <name evidence="16" type="ORF">FSP39_008885</name>
</gene>
<evidence type="ECO:0000313" key="17">
    <source>
        <dbReference type="Proteomes" id="UP001186944"/>
    </source>
</evidence>
<dbReference type="Pfam" id="PF13855">
    <property type="entry name" value="LRR_8"/>
    <property type="match status" value="2"/>
</dbReference>
<dbReference type="PANTHER" id="PTHR24365:SF530">
    <property type="entry name" value="MSTPROX-RELATED"/>
    <property type="match status" value="1"/>
</dbReference>
<dbReference type="InterPro" id="IPR000372">
    <property type="entry name" value="LRRNT"/>
</dbReference>
<evidence type="ECO:0000256" key="4">
    <source>
        <dbReference type="ARBA" id="ARBA00022614"/>
    </source>
</evidence>
<protein>
    <recommendedName>
        <fullName evidence="15">TIR domain-containing protein</fullName>
    </recommendedName>
</protein>
<comment type="subcellular location">
    <subcellularLocation>
        <location evidence="1">Membrane</location>
        <topology evidence="1">Single-pass type I membrane protein</topology>
    </subcellularLocation>
</comment>
<evidence type="ECO:0000313" key="16">
    <source>
        <dbReference type="EMBL" id="KAK3090059.1"/>
    </source>
</evidence>
<evidence type="ECO:0000256" key="13">
    <source>
        <dbReference type="ARBA" id="ARBA00023180"/>
    </source>
</evidence>
<proteinExistence type="inferred from homology"/>
<dbReference type="SUPFAM" id="SSF52058">
    <property type="entry name" value="L domain-like"/>
    <property type="match status" value="1"/>
</dbReference>
<name>A0AA88XQW1_PINIB</name>
<dbReference type="Gene3D" id="3.40.50.10140">
    <property type="entry name" value="Toll/interleukin-1 receptor homology (TIR) domain"/>
    <property type="match status" value="1"/>
</dbReference>
<dbReference type="Pfam" id="PF01462">
    <property type="entry name" value="LRRNT"/>
    <property type="match status" value="1"/>
</dbReference>
<dbReference type="GO" id="GO:0007165">
    <property type="term" value="P:signal transduction"/>
    <property type="evidence" value="ECO:0007669"/>
    <property type="project" value="InterPro"/>
</dbReference>
<dbReference type="GO" id="GO:0038023">
    <property type="term" value="F:signaling receptor activity"/>
    <property type="evidence" value="ECO:0007669"/>
    <property type="project" value="TreeGrafter"/>
</dbReference>
<keyword evidence="10" id="KW-0520">NAD</keyword>
<evidence type="ECO:0000256" key="3">
    <source>
        <dbReference type="ARBA" id="ARBA00022588"/>
    </source>
</evidence>